<dbReference type="PATRIC" id="fig|1286171.3.peg.2380"/>
<geneLocation type="plasmid" evidence="1 2">
    <name>EAL2_808p</name>
</geneLocation>
<organism evidence="1 2">
    <name type="scientific">Peptoclostridium acidaminophilum DSM 3953</name>
    <dbReference type="NCBI Taxonomy" id="1286171"/>
    <lineage>
        <taxon>Bacteria</taxon>
        <taxon>Bacillati</taxon>
        <taxon>Bacillota</taxon>
        <taxon>Clostridia</taxon>
        <taxon>Peptostreptococcales</taxon>
        <taxon>Peptoclostridiaceae</taxon>
        <taxon>Peptoclostridium</taxon>
    </lineage>
</organism>
<sequence length="119" mass="14814">MTKKFLLEQCRRSTVFDFKETENEPYWRNHDEGKESIRREFVEFLNTMDDVNRKKIEKWLRGIMKVSWDVYDEIDGKYDYTVEHMTPEEDRRYAYHEGRECMADLLLRIIMKKEYIWKV</sequence>
<dbReference type="EMBL" id="CP007453">
    <property type="protein sequence ID" value="AHM57707.1"/>
    <property type="molecule type" value="Genomic_DNA"/>
</dbReference>
<protein>
    <submittedName>
        <fullName evidence="1">Uncharacterized protein</fullName>
    </submittedName>
</protein>
<keyword evidence="2" id="KW-1185">Reference proteome</keyword>
<accession>W8TNG7</accession>
<dbReference type="Proteomes" id="UP000019591">
    <property type="component" value="Plasmid EAL2_808p"/>
</dbReference>
<reference evidence="1 2" key="1">
    <citation type="journal article" date="2014" name="Genome Announc.">
        <title>Complete Genome Sequence of Amino Acid-Utilizing Eubacterium acidaminophilum al-2 (DSM 3953).</title>
        <authorList>
            <person name="Poehlein A."/>
            <person name="Andreesen J.R."/>
            <person name="Daniel R."/>
        </authorList>
    </citation>
    <scope>NUCLEOTIDE SEQUENCE [LARGE SCALE GENOMIC DNA]</scope>
    <source>
        <strain evidence="1 2">DSM 3953</strain>
        <plasmid evidence="2">Plasmid EAL2_808p</plasmid>
    </source>
</reference>
<evidence type="ECO:0000313" key="2">
    <source>
        <dbReference type="Proteomes" id="UP000019591"/>
    </source>
</evidence>
<dbReference type="HOGENOM" id="CLU_1923894_0_0_9"/>
<name>W8TNG7_PEPAC</name>
<keyword evidence="1" id="KW-0614">Plasmid</keyword>
<dbReference type="RefSeq" id="WP_025436598.1">
    <property type="nucleotide sequence ID" value="NZ_CP007453.1"/>
</dbReference>
<gene>
    <name evidence="1" type="ORF">EAL2_808p02020</name>
</gene>
<dbReference type="KEGG" id="eac:EAL2_808p02020"/>
<proteinExistence type="predicted"/>
<dbReference type="AlphaFoldDB" id="W8TNG7"/>
<evidence type="ECO:0000313" key="1">
    <source>
        <dbReference type="EMBL" id="AHM57707.1"/>
    </source>
</evidence>